<dbReference type="HAMAP" id="MF_00445">
    <property type="entry name" value="NDH1_NuoN_1"/>
    <property type="match status" value="1"/>
</dbReference>
<comment type="subcellular location">
    <subcellularLocation>
        <location evidence="5">Cell inner membrane</location>
        <topology evidence="5">Multi-pass membrane protein</topology>
    </subcellularLocation>
    <subcellularLocation>
        <location evidence="1">Endomembrane system</location>
        <topology evidence="1">Multi-pass membrane protein</topology>
    </subcellularLocation>
    <subcellularLocation>
        <location evidence="6">Membrane</location>
        <topology evidence="6">Multi-pass membrane protein</topology>
    </subcellularLocation>
</comment>
<dbReference type="Proteomes" id="UP000001887">
    <property type="component" value="Chromosome"/>
</dbReference>
<evidence type="ECO:0000256" key="5">
    <source>
        <dbReference type="HAMAP-Rule" id="MF_00445"/>
    </source>
</evidence>
<evidence type="ECO:0000259" key="7">
    <source>
        <dbReference type="Pfam" id="PF00361"/>
    </source>
</evidence>
<keyword evidence="5" id="KW-0997">Cell inner membrane</keyword>
<comment type="similarity">
    <text evidence="5">Belongs to the complex I subunit 2 family.</text>
</comment>
<keyword evidence="4 5" id="KW-0472">Membrane</keyword>
<feature type="transmembrane region" description="Helical" evidence="5">
    <location>
        <begin position="6"/>
        <end position="28"/>
    </location>
</feature>
<feature type="transmembrane region" description="Helical" evidence="5">
    <location>
        <begin position="35"/>
        <end position="56"/>
    </location>
</feature>
<feature type="transmembrane region" description="Helical" evidence="5">
    <location>
        <begin position="390"/>
        <end position="413"/>
    </location>
</feature>
<dbReference type="STRING" id="530564.Psta_0730"/>
<keyword evidence="5" id="KW-0874">Quinone</keyword>
<evidence type="ECO:0000256" key="3">
    <source>
        <dbReference type="ARBA" id="ARBA00022989"/>
    </source>
</evidence>
<dbReference type="GO" id="GO:0042773">
    <property type="term" value="P:ATP synthesis coupled electron transport"/>
    <property type="evidence" value="ECO:0007669"/>
    <property type="project" value="InterPro"/>
</dbReference>
<feature type="transmembrane region" description="Helical" evidence="5">
    <location>
        <begin position="254"/>
        <end position="275"/>
    </location>
</feature>
<feature type="transmembrane region" description="Helical" evidence="5">
    <location>
        <begin position="125"/>
        <end position="147"/>
    </location>
</feature>
<evidence type="ECO:0000256" key="2">
    <source>
        <dbReference type="ARBA" id="ARBA00022692"/>
    </source>
</evidence>
<keyword evidence="5" id="KW-0830">Ubiquinone</keyword>
<evidence type="ECO:0000256" key="1">
    <source>
        <dbReference type="ARBA" id="ARBA00004127"/>
    </source>
</evidence>
<feature type="transmembrane region" description="Helical" evidence="5">
    <location>
        <begin position="211"/>
        <end position="233"/>
    </location>
</feature>
<dbReference type="GO" id="GO:0008137">
    <property type="term" value="F:NADH dehydrogenase (ubiquinone) activity"/>
    <property type="evidence" value="ECO:0007669"/>
    <property type="project" value="InterPro"/>
</dbReference>
<dbReference type="eggNOG" id="COG1007">
    <property type="taxonomic scope" value="Bacteria"/>
</dbReference>
<dbReference type="InterPro" id="IPR010096">
    <property type="entry name" value="NADH-Q_OxRdtase_suN/2"/>
</dbReference>
<dbReference type="AlphaFoldDB" id="D2R5F7"/>
<keyword evidence="5" id="KW-0813">Transport</keyword>
<feature type="transmembrane region" description="Helical" evidence="5">
    <location>
        <begin position="101"/>
        <end position="119"/>
    </location>
</feature>
<feature type="transmembrane region" description="Helical" evidence="5">
    <location>
        <begin position="433"/>
        <end position="456"/>
    </location>
</feature>
<comment type="catalytic activity">
    <reaction evidence="5">
        <text>a quinone + NADH + 5 H(+)(in) = a quinol + NAD(+) + 4 H(+)(out)</text>
        <dbReference type="Rhea" id="RHEA:57888"/>
        <dbReference type="ChEBI" id="CHEBI:15378"/>
        <dbReference type="ChEBI" id="CHEBI:24646"/>
        <dbReference type="ChEBI" id="CHEBI:57540"/>
        <dbReference type="ChEBI" id="CHEBI:57945"/>
        <dbReference type="ChEBI" id="CHEBI:132124"/>
    </reaction>
</comment>
<feature type="transmembrane region" description="Helical" evidence="5">
    <location>
        <begin position="468"/>
        <end position="492"/>
    </location>
</feature>
<proteinExistence type="inferred from homology"/>
<evidence type="ECO:0000313" key="8">
    <source>
        <dbReference type="EMBL" id="ADB15416.1"/>
    </source>
</evidence>
<keyword evidence="2 5" id="KW-0812">Transmembrane</keyword>
<feature type="transmembrane region" description="Helical" evidence="5">
    <location>
        <begin position="310"/>
        <end position="335"/>
    </location>
</feature>
<comment type="function">
    <text evidence="5">NDH-1 shuttles electrons from NADH, via FMN and iron-sulfur (Fe-S) centers, to quinones in the respiratory chain. The immediate electron acceptor for the enzyme in this species is believed to be ubiquinone. Couples the redox reaction to proton translocation (for every two electrons transferred, four hydrogen ions are translocated across the cytoplasmic membrane), and thus conserves the redox energy in a proton gradient.</text>
</comment>
<sequence>MFVETQTIAALGPEILLIIAATAIFIGGAFSPSRAWWTIVALVSYVAAAGILATYGSPWTAGTLLTGPLAIDPTSLAFRWLALLVGICFTLIASKLANTRLASEFLGTLMMLVVGVMIVSSANELVLLFLGLELISVPTYVLLFLGRRDAASAEATMKYFFLSILASALMLYGMSFLYGLGETTLITSGSMEFKGIRETLLATSAADEKPAILALLPLALVLILAGLGFKLAAAPFQFYAPDVYQGTTNANAGLLAVAPKVAGIIGLVRLVLIAMPIAAEFAWQLALVLAIVTMTIGNVCALWQKDFRRLMAYSSIAHTGYLLIGLAAAAASIALPESKSSGGIAAMLFYVIVYAVASMGTFAAVAYLGSEKKEVRSVDELAGLYKSQPIVAGVIAVFMFSLAGIPPLAGFWGKLTLFSSAIEFAAGDAGIAASRWFTLLAIAGALNAAIAAAYYLRVISVMFFQPQTTAPAAAGGSGALLASLLCAAIVLFSGTLPGGLVSLSGAAEKQIAKPDYVPIVSPIQAEKSTPATPATEAAPQTAAR</sequence>
<dbReference type="EC" id="7.1.1.-" evidence="5"/>
<keyword evidence="9" id="KW-1185">Reference proteome</keyword>
<dbReference type="InterPro" id="IPR001750">
    <property type="entry name" value="ND/Mrp_TM"/>
</dbReference>
<reference evidence="8 9" key="1">
    <citation type="journal article" date="2009" name="Stand. Genomic Sci.">
        <title>Complete genome sequence of Pirellula staleyi type strain (ATCC 27377).</title>
        <authorList>
            <person name="Clum A."/>
            <person name="Tindall B.J."/>
            <person name="Sikorski J."/>
            <person name="Ivanova N."/>
            <person name="Mavrommatis K."/>
            <person name="Lucas S."/>
            <person name="Glavina del Rio T."/>
            <person name="Nolan M."/>
            <person name="Chen F."/>
            <person name="Tice H."/>
            <person name="Pitluck S."/>
            <person name="Cheng J.F."/>
            <person name="Chertkov O."/>
            <person name="Brettin T."/>
            <person name="Han C."/>
            <person name="Detter J.C."/>
            <person name="Kuske C."/>
            <person name="Bruce D."/>
            <person name="Goodwin L."/>
            <person name="Ovchinikova G."/>
            <person name="Pati A."/>
            <person name="Mikhailova N."/>
            <person name="Chen A."/>
            <person name="Palaniappan K."/>
            <person name="Land M."/>
            <person name="Hauser L."/>
            <person name="Chang Y.J."/>
            <person name="Jeffries C.D."/>
            <person name="Chain P."/>
            <person name="Rohde M."/>
            <person name="Goker M."/>
            <person name="Bristow J."/>
            <person name="Eisen J.A."/>
            <person name="Markowitz V."/>
            <person name="Hugenholtz P."/>
            <person name="Kyrpides N.C."/>
            <person name="Klenk H.P."/>
            <person name="Lapidus A."/>
        </authorList>
    </citation>
    <scope>NUCLEOTIDE SEQUENCE [LARGE SCALE GENOMIC DNA]</scope>
    <source>
        <strain evidence="9">ATCC 27377 / DSM 6068 / ICPB 4128</strain>
    </source>
</reference>
<organism evidence="8 9">
    <name type="scientific">Pirellula staleyi (strain ATCC 27377 / DSM 6068 / ICPB 4128)</name>
    <name type="common">Pirella staleyi</name>
    <dbReference type="NCBI Taxonomy" id="530564"/>
    <lineage>
        <taxon>Bacteria</taxon>
        <taxon>Pseudomonadati</taxon>
        <taxon>Planctomycetota</taxon>
        <taxon>Planctomycetia</taxon>
        <taxon>Pirellulales</taxon>
        <taxon>Pirellulaceae</taxon>
        <taxon>Pirellula</taxon>
    </lineage>
</organism>
<protein>
    <recommendedName>
        <fullName evidence="5">NADH-quinone oxidoreductase subunit N</fullName>
        <ecNumber evidence="5">7.1.1.-</ecNumber>
    </recommendedName>
    <alternativeName>
        <fullName evidence="5">NADH dehydrogenase I subunit N</fullName>
    </alternativeName>
    <alternativeName>
        <fullName evidence="5">NDH-1 subunit N</fullName>
    </alternativeName>
</protein>
<feature type="transmembrane region" description="Helical" evidence="5">
    <location>
        <begin position="76"/>
        <end position="94"/>
    </location>
</feature>
<dbReference type="KEGG" id="psl:Psta_0730"/>
<dbReference type="Pfam" id="PF00361">
    <property type="entry name" value="Proton_antipo_M"/>
    <property type="match status" value="1"/>
</dbReference>
<name>D2R5F7_PIRSD</name>
<dbReference type="HOGENOM" id="CLU_007100_1_3_0"/>
<dbReference type="GO" id="GO:0048038">
    <property type="term" value="F:quinone binding"/>
    <property type="evidence" value="ECO:0007669"/>
    <property type="project" value="UniProtKB-KW"/>
</dbReference>
<keyword evidence="3 5" id="KW-1133">Transmembrane helix</keyword>
<feature type="transmembrane region" description="Helical" evidence="5">
    <location>
        <begin position="347"/>
        <end position="369"/>
    </location>
</feature>
<keyword evidence="8" id="KW-0560">Oxidoreductase</keyword>
<evidence type="ECO:0000313" key="9">
    <source>
        <dbReference type="Proteomes" id="UP000001887"/>
    </source>
</evidence>
<comment type="subunit">
    <text evidence="5">NDH-1 is composed of 14 different subunits. Subunits NuoA, H, J, K, L, M, N constitute the membrane sector of the complex.</text>
</comment>
<evidence type="ECO:0000256" key="4">
    <source>
        <dbReference type="ARBA" id="ARBA00023136"/>
    </source>
</evidence>
<keyword evidence="5" id="KW-0520">NAD</keyword>
<dbReference type="PANTHER" id="PTHR22773">
    <property type="entry name" value="NADH DEHYDROGENASE"/>
    <property type="match status" value="1"/>
</dbReference>
<evidence type="ECO:0000256" key="6">
    <source>
        <dbReference type="RuleBase" id="RU000320"/>
    </source>
</evidence>
<accession>D2R5F7</accession>
<dbReference type="OrthoDB" id="9807568at2"/>
<keyword evidence="5" id="KW-1278">Translocase</keyword>
<feature type="transmembrane region" description="Helical" evidence="5">
    <location>
        <begin position="281"/>
        <end position="303"/>
    </location>
</feature>
<feature type="domain" description="NADH:quinone oxidoreductase/Mrp antiporter transmembrane" evidence="7">
    <location>
        <begin position="122"/>
        <end position="424"/>
    </location>
</feature>
<dbReference type="GO" id="GO:0050136">
    <property type="term" value="F:NADH dehydrogenase (quinone) (non-electrogenic) activity"/>
    <property type="evidence" value="ECO:0007669"/>
    <property type="project" value="UniProtKB-UniRule"/>
</dbReference>
<feature type="transmembrane region" description="Helical" evidence="5">
    <location>
        <begin position="159"/>
        <end position="181"/>
    </location>
</feature>
<dbReference type="GO" id="GO:0005886">
    <property type="term" value="C:plasma membrane"/>
    <property type="evidence" value="ECO:0007669"/>
    <property type="project" value="UniProtKB-SubCell"/>
</dbReference>
<gene>
    <name evidence="5" type="primary">nuoN</name>
    <name evidence="8" type="ordered locus">Psta_0730</name>
</gene>
<dbReference type="EMBL" id="CP001848">
    <property type="protein sequence ID" value="ADB15416.1"/>
    <property type="molecule type" value="Genomic_DNA"/>
</dbReference>
<keyword evidence="5" id="KW-1003">Cell membrane</keyword>
<dbReference type="GO" id="GO:0012505">
    <property type="term" value="C:endomembrane system"/>
    <property type="evidence" value="ECO:0007669"/>
    <property type="project" value="UniProtKB-SubCell"/>
</dbReference>